<keyword evidence="11" id="KW-0812">Transmembrane</keyword>
<evidence type="ECO:0000256" key="5">
    <source>
        <dbReference type="ARBA" id="ARBA00022729"/>
    </source>
</evidence>
<keyword evidence="9 10" id="KW-0326">Glycosidase</keyword>
<sequence length="462" mass="50634">MAFKLGFVLPFIILLVCRTALSIDLTVGDADSTKKATSAIIKNTLTFYTGDKPGGTPGVLPKPYYWWQAGALWGGLIEYWSYTGDDTYNKLVTDALLFQIGPQKNFMPENVTKEEGNDDQAFWGFSAMTAAELKFPDPPRKMPSWIALAQGVFNSQVTRWDTSTCAGGLRWQIFFTNAGYEYKNVISNGAFFQLAARLARYTGNETYSDWADKMYDWMASTPNLGSDGQVNDGSNVAKNCTDTNHDQWTYNYGTMIMGSAYMYSIKKGSEQEKWKTRLSKHLEKFYSTFYPTKYANAPTSPNIMVEINCEEKRICNPDQTSFKAYTARWLAVTTQLAPFTASAILPKLRASAEGAARQCSGGDGGNWCGQNWNTGTWDGFRGVGEQMSALSAIGAPLIEKSAKPVTAKTGGTSEGDANAGLGGPTAVRMNRITNADRVGAALLTFLMILCIIGGALWMIVGD</sequence>
<evidence type="ECO:0000313" key="14">
    <source>
        <dbReference type="Proteomes" id="UP000799302"/>
    </source>
</evidence>
<dbReference type="InterPro" id="IPR008928">
    <property type="entry name" value="6-hairpin_glycosidase_sf"/>
</dbReference>
<dbReference type="Proteomes" id="UP000799302">
    <property type="component" value="Unassembled WGS sequence"/>
</dbReference>
<evidence type="ECO:0000256" key="6">
    <source>
        <dbReference type="ARBA" id="ARBA00022801"/>
    </source>
</evidence>
<feature type="transmembrane region" description="Helical" evidence="11">
    <location>
        <begin position="438"/>
        <end position="460"/>
    </location>
</feature>
<dbReference type="GO" id="GO:0012505">
    <property type="term" value="C:endomembrane system"/>
    <property type="evidence" value="ECO:0007669"/>
    <property type="project" value="UniProtKB-SubCell"/>
</dbReference>
<evidence type="ECO:0000256" key="1">
    <source>
        <dbReference type="ARBA" id="ARBA00001452"/>
    </source>
</evidence>
<evidence type="ECO:0000256" key="9">
    <source>
        <dbReference type="ARBA" id="ARBA00023295"/>
    </source>
</evidence>
<feature type="signal peptide" evidence="12">
    <location>
        <begin position="1"/>
        <end position="22"/>
    </location>
</feature>
<reference evidence="13" key="1">
    <citation type="journal article" date="2020" name="Stud. Mycol.">
        <title>101 Dothideomycetes genomes: a test case for predicting lifestyles and emergence of pathogens.</title>
        <authorList>
            <person name="Haridas S."/>
            <person name="Albert R."/>
            <person name="Binder M."/>
            <person name="Bloem J."/>
            <person name="Labutti K."/>
            <person name="Salamov A."/>
            <person name="Andreopoulos B."/>
            <person name="Baker S."/>
            <person name="Barry K."/>
            <person name="Bills G."/>
            <person name="Bluhm B."/>
            <person name="Cannon C."/>
            <person name="Castanera R."/>
            <person name="Culley D."/>
            <person name="Daum C."/>
            <person name="Ezra D."/>
            <person name="Gonzalez J."/>
            <person name="Henrissat B."/>
            <person name="Kuo A."/>
            <person name="Liang C."/>
            <person name="Lipzen A."/>
            <person name="Lutzoni F."/>
            <person name="Magnuson J."/>
            <person name="Mondo S."/>
            <person name="Nolan M."/>
            <person name="Ohm R."/>
            <person name="Pangilinan J."/>
            <person name="Park H.-J."/>
            <person name="Ramirez L."/>
            <person name="Alfaro M."/>
            <person name="Sun H."/>
            <person name="Tritt A."/>
            <person name="Yoshinaga Y."/>
            <person name="Zwiers L.-H."/>
            <person name="Turgeon B."/>
            <person name="Goodwin S."/>
            <person name="Spatafora J."/>
            <person name="Crous P."/>
            <person name="Grigoriev I."/>
        </authorList>
    </citation>
    <scope>NUCLEOTIDE SEQUENCE</scope>
    <source>
        <strain evidence="13">CBS 115976</strain>
    </source>
</reference>
<dbReference type="Gene3D" id="1.50.10.20">
    <property type="match status" value="1"/>
</dbReference>
<dbReference type="PIRSF" id="PIRSF016302">
    <property type="entry name" value="Man_a_manosd"/>
    <property type="match status" value="1"/>
</dbReference>
<accession>A0A6A6U0U6</accession>
<dbReference type="EMBL" id="MU004242">
    <property type="protein sequence ID" value="KAF2664554.1"/>
    <property type="molecule type" value="Genomic_DNA"/>
</dbReference>
<dbReference type="GO" id="GO:0016052">
    <property type="term" value="P:carbohydrate catabolic process"/>
    <property type="evidence" value="ECO:0007669"/>
    <property type="project" value="InterPro"/>
</dbReference>
<dbReference type="SUPFAM" id="SSF48208">
    <property type="entry name" value="Six-hairpin glycosidases"/>
    <property type="match status" value="1"/>
</dbReference>
<keyword evidence="11" id="KW-1133">Transmembrane helix</keyword>
<name>A0A6A6U0U6_9PEZI</name>
<comment type="subcellular location">
    <subcellularLocation>
        <location evidence="2">Endomembrane system</location>
    </subcellularLocation>
</comment>
<evidence type="ECO:0000256" key="2">
    <source>
        <dbReference type="ARBA" id="ARBA00004308"/>
    </source>
</evidence>
<evidence type="ECO:0000256" key="4">
    <source>
        <dbReference type="ARBA" id="ARBA00012350"/>
    </source>
</evidence>
<dbReference type="PANTHER" id="PTHR12145">
    <property type="entry name" value="MANNAN ENDO-1,6-ALPHA-MANNOSIDASE DCW1"/>
    <property type="match status" value="1"/>
</dbReference>
<keyword evidence="6 10" id="KW-0378">Hydrolase</keyword>
<gene>
    <name evidence="13" type="ORF">BT63DRAFT_92010</name>
</gene>
<dbReference type="InterPro" id="IPR005198">
    <property type="entry name" value="Glyco_hydro_76"/>
</dbReference>
<dbReference type="InterPro" id="IPR014480">
    <property type="entry name" value="Mannan-1_6-alpha_mannosidase"/>
</dbReference>
<evidence type="ECO:0000256" key="8">
    <source>
        <dbReference type="ARBA" id="ARBA00023180"/>
    </source>
</evidence>
<dbReference type="FunFam" id="1.50.10.20:FF:000006">
    <property type="entry name" value="Mannan endo-1,6-alpha-mannosidase"/>
    <property type="match status" value="1"/>
</dbReference>
<dbReference type="OrthoDB" id="4187847at2759"/>
<evidence type="ECO:0000256" key="12">
    <source>
        <dbReference type="SAM" id="SignalP"/>
    </source>
</evidence>
<feature type="chain" id="PRO_5025553802" description="Mannan endo-1,6-alpha-mannosidase" evidence="12">
    <location>
        <begin position="23"/>
        <end position="462"/>
    </location>
</feature>
<evidence type="ECO:0000313" key="13">
    <source>
        <dbReference type="EMBL" id="KAF2664554.1"/>
    </source>
</evidence>
<dbReference type="AlphaFoldDB" id="A0A6A6U0U6"/>
<organism evidence="13 14">
    <name type="scientific">Microthyrium microscopicum</name>
    <dbReference type="NCBI Taxonomy" id="703497"/>
    <lineage>
        <taxon>Eukaryota</taxon>
        <taxon>Fungi</taxon>
        <taxon>Dikarya</taxon>
        <taxon>Ascomycota</taxon>
        <taxon>Pezizomycotina</taxon>
        <taxon>Dothideomycetes</taxon>
        <taxon>Dothideomycetes incertae sedis</taxon>
        <taxon>Microthyriales</taxon>
        <taxon>Microthyriaceae</taxon>
        <taxon>Microthyrium</taxon>
    </lineage>
</organism>
<proteinExistence type="inferred from homology"/>
<dbReference type="GO" id="GO:0008496">
    <property type="term" value="F:mannan endo-1,6-alpha-mannosidase activity"/>
    <property type="evidence" value="ECO:0007669"/>
    <property type="project" value="UniProtKB-UniRule"/>
</dbReference>
<keyword evidence="8" id="KW-0325">Glycoprotein</keyword>
<evidence type="ECO:0000256" key="7">
    <source>
        <dbReference type="ARBA" id="ARBA00023136"/>
    </source>
</evidence>
<dbReference type="PANTHER" id="PTHR12145:SF36">
    <property type="entry name" value="MANNAN ENDO-1,6-ALPHA-MANNOSIDASE DCW1"/>
    <property type="match status" value="1"/>
</dbReference>
<comment type="similarity">
    <text evidence="3 10">Belongs to the glycosyl hydrolase 76 family.</text>
</comment>
<protein>
    <recommendedName>
        <fullName evidence="4 10">Mannan endo-1,6-alpha-mannosidase</fullName>
        <ecNumber evidence="4 10">3.2.1.101</ecNumber>
    </recommendedName>
</protein>
<evidence type="ECO:0000256" key="3">
    <source>
        <dbReference type="ARBA" id="ARBA00009699"/>
    </source>
</evidence>
<evidence type="ECO:0000256" key="10">
    <source>
        <dbReference type="PIRNR" id="PIRNR016302"/>
    </source>
</evidence>
<keyword evidence="14" id="KW-1185">Reference proteome</keyword>
<evidence type="ECO:0000256" key="11">
    <source>
        <dbReference type="SAM" id="Phobius"/>
    </source>
</evidence>
<keyword evidence="7 11" id="KW-0472">Membrane</keyword>
<dbReference type="GO" id="GO:0009272">
    <property type="term" value="P:fungal-type cell wall biogenesis"/>
    <property type="evidence" value="ECO:0007669"/>
    <property type="project" value="TreeGrafter"/>
</dbReference>
<keyword evidence="5 12" id="KW-0732">Signal</keyword>
<dbReference type="Pfam" id="PF03663">
    <property type="entry name" value="Glyco_hydro_76"/>
    <property type="match status" value="1"/>
</dbReference>
<dbReference type="EC" id="3.2.1.101" evidence="4 10"/>
<comment type="catalytic activity">
    <reaction evidence="1 10">
        <text>Random hydrolysis of (1-&gt;6)-alpha-D-mannosidic linkages in unbranched (1-&gt;6)-mannans.</text>
        <dbReference type="EC" id="3.2.1.101"/>
    </reaction>
</comment>